<dbReference type="EMBL" id="VWOJ01000004">
    <property type="protein sequence ID" value="KAA5801564.1"/>
    <property type="molecule type" value="Genomic_DNA"/>
</dbReference>
<evidence type="ECO:0000256" key="1">
    <source>
        <dbReference type="ARBA" id="ARBA00006484"/>
    </source>
</evidence>
<dbReference type="PANTHER" id="PTHR43180:SF28">
    <property type="entry name" value="NAD(P)-BINDING ROSSMANN-FOLD SUPERFAMILY PROTEIN"/>
    <property type="match status" value="1"/>
</dbReference>
<keyword evidence="5" id="KW-0753">Steroid metabolism</keyword>
<sequence>MSGRLSGKTAVITGGASGIGRATVELFLAEGANVVIGDVQDALGASVAQTSPNAVYQHADVTREADVKALIDAAVERFGRIDILFSNAGAAERDEGFASIDEASFNRVMQLHLASALYGIKHAEPHMRAQKSGAIITTSSVAAEGTTYGPILYSIAKSAVLHMTRLAAVRLAADKVRVNAIQPGLIATAIFGRALGLDQETSEAKAAVMGSIAELMQPLPVAGQGRDIAEAVLYLASDASRFVTGQSFCVDGGLTAGQVPNPEGGVFKPLADLFGVDPA</sequence>
<dbReference type="AlphaFoldDB" id="A0A5M6ZCE6"/>
<dbReference type="InterPro" id="IPR036291">
    <property type="entry name" value="NAD(P)-bd_dom_sf"/>
</dbReference>
<dbReference type="SUPFAM" id="SSF51735">
    <property type="entry name" value="NAD(P)-binding Rossmann-fold domains"/>
    <property type="match status" value="1"/>
</dbReference>
<comment type="caution">
    <text evidence="6">The sequence shown here is derived from an EMBL/GenBank/DDBJ whole genome shotgun (WGS) entry which is preliminary data.</text>
</comment>
<dbReference type="RefSeq" id="WP_150023752.1">
    <property type="nucleotide sequence ID" value="NZ_VWOJ01000004.1"/>
</dbReference>
<dbReference type="GO" id="GO:0008202">
    <property type="term" value="P:steroid metabolic process"/>
    <property type="evidence" value="ECO:0007669"/>
    <property type="project" value="UniProtKB-KW"/>
</dbReference>
<dbReference type="Pfam" id="PF13561">
    <property type="entry name" value="adh_short_C2"/>
    <property type="match status" value="1"/>
</dbReference>
<name>A0A5M6ZCE6_9PROT</name>
<accession>A0A5M6ZCE6</accession>
<evidence type="ECO:0000256" key="3">
    <source>
        <dbReference type="ARBA" id="ARBA00023027"/>
    </source>
</evidence>
<gene>
    <name evidence="6" type="ORF">F1654_11740</name>
</gene>
<dbReference type="FunFam" id="3.40.50.720:FF:000084">
    <property type="entry name" value="Short-chain dehydrogenase reductase"/>
    <property type="match status" value="1"/>
</dbReference>
<evidence type="ECO:0000256" key="2">
    <source>
        <dbReference type="ARBA" id="ARBA00023002"/>
    </source>
</evidence>
<organism evidence="6 7">
    <name type="scientific">Alkalicaulis satelles</name>
    <dbReference type="NCBI Taxonomy" id="2609175"/>
    <lineage>
        <taxon>Bacteria</taxon>
        <taxon>Pseudomonadati</taxon>
        <taxon>Pseudomonadota</taxon>
        <taxon>Alphaproteobacteria</taxon>
        <taxon>Maricaulales</taxon>
        <taxon>Maricaulaceae</taxon>
        <taxon>Alkalicaulis</taxon>
    </lineage>
</organism>
<dbReference type="Gene3D" id="3.40.50.720">
    <property type="entry name" value="NAD(P)-binding Rossmann-like Domain"/>
    <property type="match status" value="1"/>
</dbReference>
<keyword evidence="4" id="KW-0443">Lipid metabolism</keyword>
<dbReference type="NCBIfam" id="NF005559">
    <property type="entry name" value="PRK07231.1"/>
    <property type="match status" value="1"/>
</dbReference>
<dbReference type="PRINTS" id="PR00080">
    <property type="entry name" value="SDRFAMILY"/>
</dbReference>
<evidence type="ECO:0000313" key="7">
    <source>
        <dbReference type="Proteomes" id="UP000325122"/>
    </source>
</evidence>
<keyword evidence="2 6" id="KW-0560">Oxidoreductase</keyword>
<protein>
    <submittedName>
        <fullName evidence="6">Glucose 1-dehydrogenase</fullName>
        <ecNumber evidence="6">1.1.1.47</ecNumber>
    </submittedName>
</protein>
<evidence type="ECO:0000256" key="5">
    <source>
        <dbReference type="ARBA" id="ARBA00023221"/>
    </source>
</evidence>
<keyword evidence="7" id="KW-1185">Reference proteome</keyword>
<dbReference type="Proteomes" id="UP000325122">
    <property type="component" value="Unassembled WGS sequence"/>
</dbReference>
<reference evidence="6 7" key="1">
    <citation type="submission" date="2019-09" db="EMBL/GenBank/DDBJ databases">
        <authorList>
            <person name="Kevbrin V."/>
            <person name="Grouzdev D.S."/>
        </authorList>
    </citation>
    <scope>NUCLEOTIDE SEQUENCE [LARGE SCALE GENOMIC DNA]</scope>
    <source>
        <strain evidence="6 7">G-192</strain>
    </source>
</reference>
<comment type="similarity">
    <text evidence="1">Belongs to the short-chain dehydrogenases/reductases (SDR) family.</text>
</comment>
<dbReference type="EC" id="1.1.1.47" evidence="6"/>
<dbReference type="GO" id="GO:0047936">
    <property type="term" value="F:glucose 1-dehydrogenase [NAD(P)+] activity"/>
    <property type="evidence" value="ECO:0007669"/>
    <property type="project" value="UniProtKB-EC"/>
</dbReference>
<proteinExistence type="inferred from homology"/>
<dbReference type="PRINTS" id="PR00081">
    <property type="entry name" value="GDHRDH"/>
</dbReference>
<evidence type="ECO:0000313" key="6">
    <source>
        <dbReference type="EMBL" id="KAA5801564.1"/>
    </source>
</evidence>
<keyword evidence="3" id="KW-0520">NAD</keyword>
<dbReference type="PANTHER" id="PTHR43180">
    <property type="entry name" value="3-OXOACYL-(ACYL-CARRIER-PROTEIN) REDUCTASE (AFU_ORTHOLOGUE AFUA_6G11210)"/>
    <property type="match status" value="1"/>
</dbReference>
<evidence type="ECO:0000256" key="4">
    <source>
        <dbReference type="ARBA" id="ARBA00023098"/>
    </source>
</evidence>
<dbReference type="InterPro" id="IPR002347">
    <property type="entry name" value="SDR_fam"/>
</dbReference>